<accession>A0A392S470</accession>
<reference evidence="1 2" key="1">
    <citation type="journal article" date="2018" name="Front. Plant Sci.">
        <title>Red Clover (Trifolium pratense) and Zigzag Clover (T. medium) - A Picture of Genomic Similarities and Differences.</title>
        <authorList>
            <person name="Dluhosova J."/>
            <person name="Istvanek J."/>
            <person name="Nedelnik J."/>
            <person name="Repkova J."/>
        </authorList>
    </citation>
    <scope>NUCLEOTIDE SEQUENCE [LARGE SCALE GENOMIC DNA]</scope>
    <source>
        <strain evidence="2">cv. 10/8</strain>
        <tissue evidence="1">Leaf</tissue>
    </source>
</reference>
<evidence type="ECO:0000313" key="1">
    <source>
        <dbReference type="EMBL" id="MCI42705.1"/>
    </source>
</evidence>
<proteinExistence type="predicted"/>
<name>A0A392S470_9FABA</name>
<organism evidence="1 2">
    <name type="scientific">Trifolium medium</name>
    <dbReference type="NCBI Taxonomy" id="97028"/>
    <lineage>
        <taxon>Eukaryota</taxon>
        <taxon>Viridiplantae</taxon>
        <taxon>Streptophyta</taxon>
        <taxon>Embryophyta</taxon>
        <taxon>Tracheophyta</taxon>
        <taxon>Spermatophyta</taxon>
        <taxon>Magnoliopsida</taxon>
        <taxon>eudicotyledons</taxon>
        <taxon>Gunneridae</taxon>
        <taxon>Pentapetalae</taxon>
        <taxon>rosids</taxon>
        <taxon>fabids</taxon>
        <taxon>Fabales</taxon>
        <taxon>Fabaceae</taxon>
        <taxon>Papilionoideae</taxon>
        <taxon>50 kb inversion clade</taxon>
        <taxon>NPAAA clade</taxon>
        <taxon>Hologalegina</taxon>
        <taxon>IRL clade</taxon>
        <taxon>Trifolieae</taxon>
        <taxon>Trifolium</taxon>
    </lineage>
</organism>
<dbReference type="EMBL" id="LXQA010307777">
    <property type="protein sequence ID" value="MCI42705.1"/>
    <property type="molecule type" value="Genomic_DNA"/>
</dbReference>
<comment type="caution">
    <text evidence="1">The sequence shown here is derived from an EMBL/GenBank/DDBJ whole genome shotgun (WGS) entry which is preliminary data.</text>
</comment>
<dbReference type="Proteomes" id="UP000265520">
    <property type="component" value="Unassembled WGS sequence"/>
</dbReference>
<keyword evidence="2" id="KW-1185">Reference proteome</keyword>
<protein>
    <submittedName>
        <fullName evidence="1">Uncharacterized protein</fullName>
    </submittedName>
</protein>
<evidence type="ECO:0000313" key="2">
    <source>
        <dbReference type="Proteomes" id="UP000265520"/>
    </source>
</evidence>
<sequence>MDGTTFYGGGWLCMNRSDNTVVVFCSCGEDGERQSQWLWPQTALAT</sequence>
<dbReference type="AlphaFoldDB" id="A0A392S470"/>